<dbReference type="OrthoDB" id="10005169at2"/>
<name>A0A1T4QTQ9_9FIRM</name>
<dbReference type="Proteomes" id="UP000190625">
    <property type="component" value="Unassembled WGS sequence"/>
</dbReference>
<evidence type="ECO:0000313" key="2">
    <source>
        <dbReference type="EMBL" id="SKA06851.1"/>
    </source>
</evidence>
<accession>A0A1T4QTQ9</accession>
<dbReference type="RefSeq" id="WP_078811074.1">
    <property type="nucleotide sequence ID" value="NZ_FUWM01000032.1"/>
</dbReference>
<feature type="region of interest" description="Disordered" evidence="1">
    <location>
        <begin position="1"/>
        <end position="47"/>
    </location>
</feature>
<dbReference type="AlphaFoldDB" id="A0A1T4QTQ9"/>
<evidence type="ECO:0000313" key="3">
    <source>
        <dbReference type="Proteomes" id="UP000190625"/>
    </source>
</evidence>
<evidence type="ECO:0000256" key="1">
    <source>
        <dbReference type="SAM" id="MobiDB-lite"/>
    </source>
</evidence>
<reference evidence="3" key="1">
    <citation type="submission" date="2017-02" db="EMBL/GenBank/DDBJ databases">
        <authorList>
            <person name="Varghese N."/>
            <person name="Submissions S."/>
        </authorList>
    </citation>
    <scope>NUCLEOTIDE SEQUENCE [LARGE SCALE GENOMIC DNA]</scope>
    <source>
        <strain evidence="3">ATCC BAA-73</strain>
    </source>
</reference>
<keyword evidence="3" id="KW-1185">Reference proteome</keyword>
<organism evidence="2 3">
    <name type="scientific">Selenihalanaerobacter shriftii</name>
    <dbReference type="NCBI Taxonomy" id="142842"/>
    <lineage>
        <taxon>Bacteria</taxon>
        <taxon>Bacillati</taxon>
        <taxon>Bacillota</taxon>
        <taxon>Clostridia</taxon>
        <taxon>Halanaerobiales</taxon>
        <taxon>Halobacteroidaceae</taxon>
        <taxon>Selenihalanaerobacter</taxon>
    </lineage>
</organism>
<sequence length="157" mass="17774">MDGQEELTENEEIKNNQSEDEFNDKEAKEQESVNDEESTSANSEEEYHISPVISTCSNLKDTACMLRTFADDLEQLVKTVEPMIQLANKDYRNASSKENQLDLQNNYSQKETKLDNESKTNNLDLLSLLSQTGDGGQGSLNDILMKAIMQMLLKQMI</sequence>
<gene>
    <name evidence="2" type="ORF">SAMN02745118_02684</name>
</gene>
<dbReference type="EMBL" id="FUWM01000032">
    <property type="protein sequence ID" value="SKA06851.1"/>
    <property type="molecule type" value="Genomic_DNA"/>
</dbReference>
<protein>
    <submittedName>
        <fullName evidence="2">Uncharacterized protein</fullName>
    </submittedName>
</protein>
<proteinExistence type="predicted"/>
<feature type="compositionally biased region" description="Acidic residues" evidence="1">
    <location>
        <begin position="1"/>
        <end position="10"/>
    </location>
</feature>